<proteinExistence type="predicted"/>
<dbReference type="AlphaFoldDB" id="A0AAW4ZJ58"/>
<dbReference type="InterPro" id="IPR026590">
    <property type="entry name" value="Ssirtuin_cat_dom"/>
</dbReference>
<name>A0AAW4ZJ58_BACT4</name>
<dbReference type="SUPFAM" id="SSF52467">
    <property type="entry name" value="DHS-like NAD/FAD-binding domain"/>
    <property type="match status" value="1"/>
</dbReference>
<dbReference type="EMBL" id="JAHYQA010000033">
    <property type="protein sequence ID" value="MCE9240825.1"/>
    <property type="molecule type" value="Genomic_DNA"/>
</dbReference>
<evidence type="ECO:0000259" key="3">
    <source>
        <dbReference type="PROSITE" id="PS50305"/>
    </source>
</evidence>
<reference evidence="4" key="1">
    <citation type="submission" date="2021-07" db="EMBL/GenBank/DDBJ databases">
        <title>Comparative genomics of Bacteroides fragilis group isolates reveals species-dependent resistance mechanisms and validates clinical tools for resistance prediction.</title>
        <authorList>
            <person name="Wallace M.J."/>
            <person name="Jean S."/>
            <person name="Wallace M.A."/>
            <person name="Carey-Ann B.D."/>
            <person name="Dantas G."/>
        </authorList>
    </citation>
    <scope>NUCLEOTIDE SEQUENCE</scope>
    <source>
        <strain evidence="4">BJH_160</strain>
    </source>
</reference>
<accession>A0AAW4ZJ58</accession>
<dbReference type="Proteomes" id="UP001200544">
    <property type="component" value="Unassembled WGS sequence"/>
</dbReference>
<gene>
    <name evidence="4" type="ORF">K0H07_27245</name>
</gene>
<protein>
    <submittedName>
        <fullName evidence="4">SIR2 family protein</fullName>
    </submittedName>
</protein>
<dbReference type="InterPro" id="IPR029035">
    <property type="entry name" value="DHS-like_NAD/FAD-binding_dom"/>
</dbReference>
<feature type="domain" description="Deacetylase sirtuin-type" evidence="3">
    <location>
        <begin position="1"/>
        <end position="265"/>
    </location>
</feature>
<evidence type="ECO:0000313" key="4">
    <source>
        <dbReference type="EMBL" id="MCE9240825.1"/>
    </source>
</evidence>
<comment type="caution">
    <text evidence="4">The sequence shown here is derived from an EMBL/GenBank/DDBJ whole genome shotgun (WGS) entry which is preliminary data.</text>
</comment>
<keyword evidence="1" id="KW-0520">NAD</keyword>
<evidence type="ECO:0000313" key="5">
    <source>
        <dbReference type="Proteomes" id="UP001200544"/>
    </source>
</evidence>
<dbReference type="Gene3D" id="3.40.50.1220">
    <property type="entry name" value="TPP-binding domain"/>
    <property type="match status" value="1"/>
</dbReference>
<evidence type="ECO:0000256" key="1">
    <source>
        <dbReference type="ARBA" id="ARBA00023027"/>
    </source>
</evidence>
<dbReference type="PROSITE" id="PS50305">
    <property type="entry name" value="SIRTUIN"/>
    <property type="match status" value="1"/>
</dbReference>
<organism evidence="4 5">
    <name type="scientific">Bacteroides thetaiotaomicron</name>
    <dbReference type="NCBI Taxonomy" id="818"/>
    <lineage>
        <taxon>Bacteria</taxon>
        <taxon>Pseudomonadati</taxon>
        <taxon>Bacteroidota</taxon>
        <taxon>Bacteroidia</taxon>
        <taxon>Bacteroidales</taxon>
        <taxon>Bacteroidaceae</taxon>
        <taxon>Bacteroides</taxon>
    </lineage>
</organism>
<dbReference type="RefSeq" id="WP_234129434.1">
    <property type="nucleotide sequence ID" value="NZ_JAHYQA010000033.1"/>
</dbReference>
<evidence type="ECO:0000256" key="2">
    <source>
        <dbReference type="PROSITE-ProRule" id="PRU00236"/>
    </source>
</evidence>
<dbReference type="Pfam" id="PF13289">
    <property type="entry name" value="SIR2_2"/>
    <property type="match status" value="1"/>
</dbReference>
<sequence>MNNVQLSNIQHIQDACKQDKLVIFVGAGVSANSGVPLWGRLIESLKQDLPEALKEETDALKIAQLYKDSRGDKEYIEKIKETLMYGKTSPNLIHYAILDLKPCHIITTNYDDLIEQAVLQKFQQYYVIRRDADLPYVQYQNTLIKMHGDFEANNIVLTENDYYNYSTNFPLIQSYVQSLFASKLILFVGFSFNDINLKIILNSVSNILQENMQRVYLLTDNDVDPIQRTYYENKSINIVSICPDDIDNYLCKYNIKVDSEQLVAKVGKVLYKQLVFINSFRKNQDLIKYICNYIDSYKDEIRVLGDGFRYIIPQNEQLHWNYHSSGLQIESPYVKNIKNQLKTFAGRRKFVIQYGGDIVELRKQAYLNRFFSLDDLKLVNETFLRHLNEYIPYRSVEYFYDLDYTNLWNRIRVLRAKGYKYNIDDLELPFILYRLGDYYQSYLMYKELAVITWKYKKYILYFICMYNMYSIRYGVQHQLFEREDVDVWSILKEIEAFDLPSILNKLPIDAGIKHVFEDLLSYRSQGNKLVESESFKEKITSQRKSAERGGRSMNSNIYLLESKFYQDFSFCNDNYIICDNNRFSQTLYHNVIIGILNSHVTPAVKRGKYFQNTRIEKLTKEHLLLLLFHISSKELLEIMRQYDIKNLTLGQDACKYLIRLIENSSHIIKQSNDGSYKIINEELFRKVVQNIMIIVNRIDSEMPEIYNIYPTVNYLLGIQYFWSFDNELSTLVYKYKPGIDDAILLLNHLIFRSYRQNTIHRAIFNLSLILKEHGKEMEDIHSIEDIPEKNNYFFVGSFFSVLTIHVQREIVAYFKQSIHGLYTLLVLYENYRIPILEEDLLRKALKTPDFSDDTYVNKEVFSCSVLRRVRKNDKHQSLHSLIDDFAVRNECLQFFLNPIEFEKIDKIEPVWVCYCEDWIIQNLLENRVIKEKVKEYITNDTLGKWEFDHMWKLL</sequence>
<comment type="caution">
    <text evidence="2">Lacks conserved residue(s) required for the propagation of feature annotation.</text>
</comment>